<gene>
    <name evidence="13" type="ORF">SAMN05421820_101591</name>
</gene>
<dbReference type="CDD" id="cd07185">
    <property type="entry name" value="OmpA_C-like"/>
    <property type="match status" value="1"/>
</dbReference>
<evidence type="ECO:0000256" key="11">
    <source>
        <dbReference type="SAM" id="SignalP"/>
    </source>
</evidence>
<evidence type="ECO:0000256" key="2">
    <source>
        <dbReference type="ARBA" id="ARBA00022448"/>
    </source>
</evidence>
<evidence type="ECO:0000256" key="10">
    <source>
        <dbReference type="SAM" id="Coils"/>
    </source>
</evidence>
<dbReference type="RefSeq" id="WP_074604923.1">
    <property type="nucleotide sequence ID" value="NZ_FNGY01000001.1"/>
</dbReference>
<dbReference type="EMBL" id="FNGY01000001">
    <property type="protein sequence ID" value="SDL49562.1"/>
    <property type="molecule type" value="Genomic_DNA"/>
</dbReference>
<keyword evidence="4" id="KW-0812">Transmembrane</keyword>
<feature type="signal peptide" evidence="11">
    <location>
        <begin position="1"/>
        <end position="23"/>
    </location>
</feature>
<evidence type="ECO:0000313" key="14">
    <source>
        <dbReference type="Proteomes" id="UP000183200"/>
    </source>
</evidence>
<dbReference type="InterPro" id="IPR011250">
    <property type="entry name" value="OMP/PagP_B-barrel"/>
</dbReference>
<sequence>MKSNITKAAMVVALLGVSSQLFAQDTAPETTGRFGKKEFRTWSIGGHAGVLSSNTIFNGNSRDYQAAQESLGYGGYIKKQILPALGLQADFLAGKVKGLRGFAGNDPLTAAPLYTANSSFETKLEWSAALTAVYNLANISINRENAVLIPYVKAGAGYMSSGADVTTGSVVDKQSYREGYFIPVGAGFKLGIAKGINLDFGYDVNFVKTGKFDGNTLNGKFDKFSYGHAGLEFALGSKEKPQLQNYSSLANLRNQSAEESAELRRALSTAEQNAKRDKEAMEAKYAQEMGDDDGDGVANKFDKCPGTPSGTIVDGAGCTLKAAPAIIREKIIVTEADKKVVNEAIKDLEFDLGKATIRAKSFPTLNRVAALLVEKNFSLKLAGHTDNTGSMALNLRLSKDRAESIKAYLVSQGANASRIEATGYGPNQPIASNKTAAGRQKNRRVEFSLF</sequence>
<keyword evidence="11" id="KW-0732">Signal</keyword>
<evidence type="ECO:0000256" key="4">
    <source>
        <dbReference type="ARBA" id="ARBA00022692"/>
    </source>
</evidence>
<evidence type="ECO:0000256" key="1">
    <source>
        <dbReference type="ARBA" id="ARBA00004571"/>
    </source>
</evidence>
<keyword evidence="7 9" id="KW-0472">Membrane</keyword>
<keyword evidence="2" id="KW-0813">Transport</keyword>
<evidence type="ECO:0000259" key="12">
    <source>
        <dbReference type="PROSITE" id="PS51123"/>
    </source>
</evidence>
<dbReference type="InterPro" id="IPR036737">
    <property type="entry name" value="OmpA-like_sf"/>
</dbReference>
<feature type="chain" id="PRO_5010241641" evidence="11">
    <location>
        <begin position="24"/>
        <end position="450"/>
    </location>
</feature>
<keyword evidence="3" id="KW-1134">Transmembrane beta strand</keyword>
<dbReference type="AlphaFoldDB" id="A0A1G9KIV2"/>
<dbReference type="InterPro" id="IPR006664">
    <property type="entry name" value="OMP_bac"/>
</dbReference>
<evidence type="ECO:0000256" key="7">
    <source>
        <dbReference type="ARBA" id="ARBA00023136"/>
    </source>
</evidence>
<dbReference type="Proteomes" id="UP000183200">
    <property type="component" value="Unassembled WGS sequence"/>
</dbReference>
<keyword evidence="14" id="KW-1185">Reference proteome</keyword>
<dbReference type="GO" id="GO:0006811">
    <property type="term" value="P:monoatomic ion transport"/>
    <property type="evidence" value="ECO:0007669"/>
    <property type="project" value="UniProtKB-KW"/>
</dbReference>
<dbReference type="SUPFAM" id="SSF103647">
    <property type="entry name" value="TSP type-3 repeat"/>
    <property type="match status" value="1"/>
</dbReference>
<dbReference type="PRINTS" id="PR01023">
    <property type="entry name" value="NAFLGMOTY"/>
</dbReference>
<dbReference type="PANTHER" id="PTHR30329">
    <property type="entry name" value="STATOR ELEMENT OF FLAGELLAR MOTOR COMPLEX"/>
    <property type="match status" value="1"/>
</dbReference>
<dbReference type="GO" id="GO:0005509">
    <property type="term" value="F:calcium ion binding"/>
    <property type="evidence" value="ECO:0007669"/>
    <property type="project" value="InterPro"/>
</dbReference>
<evidence type="ECO:0000256" key="5">
    <source>
        <dbReference type="ARBA" id="ARBA00023065"/>
    </source>
</evidence>
<protein>
    <submittedName>
        <fullName evidence="13">OmpA-OmpF porin, OOP family</fullName>
    </submittedName>
</protein>
<keyword evidence="10" id="KW-0175">Coiled coil</keyword>
<dbReference type="Gene3D" id="2.40.160.20">
    <property type="match status" value="1"/>
</dbReference>
<feature type="coiled-coil region" evidence="10">
    <location>
        <begin position="249"/>
        <end position="284"/>
    </location>
</feature>
<dbReference type="GO" id="GO:0046930">
    <property type="term" value="C:pore complex"/>
    <property type="evidence" value="ECO:0007669"/>
    <property type="project" value="UniProtKB-KW"/>
</dbReference>
<keyword evidence="5" id="KW-0406">Ion transport</keyword>
<evidence type="ECO:0000256" key="3">
    <source>
        <dbReference type="ARBA" id="ARBA00022452"/>
    </source>
</evidence>
<proteinExistence type="predicted"/>
<dbReference type="GO" id="GO:0015288">
    <property type="term" value="F:porin activity"/>
    <property type="evidence" value="ECO:0007669"/>
    <property type="project" value="UniProtKB-KW"/>
</dbReference>
<dbReference type="SUPFAM" id="SSF56925">
    <property type="entry name" value="OMPA-like"/>
    <property type="match status" value="1"/>
</dbReference>
<evidence type="ECO:0000256" key="8">
    <source>
        <dbReference type="ARBA" id="ARBA00023237"/>
    </source>
</evidence>
<organism evidence="13 14">
    <name type="scientific">Pedobacter steynii</name>
    <dbReference type="NCBI Taxonomy" id="430522"/>
    <lineage>
        <taxon>Bacteria</taxon>
        <taxon>Pseudomonadati</taxon>
        <taxon>Bacteroidota</taxon>
        <taxon>Sphingobacteriia</taxon>
        <taxon>Sphingobacteriales</taxon>
        <taxon>Sphingobacteriaceae</taxon>
        <taxon>Pedobacter</taxon>
    </lineage>
</organism>
<dbReference type="STRING" id="430522.BFS30_26170"/>
<evidence type="ECO:0000313" key="13">
    <source>
        <dbReference type="EMBL" id="SDL49562.1"/>
    </source>
</evidence>
<dbReference type="Gene3D" id="3.30.1330.60">
    <property type="entry name" value="OmpA-like domain"/>
    <property type="match status" value="1"/>
</dbReference>
<dbReference type="PRINTS" id="PR01021">
    <property type="entry name" value="OMPADOMAIN"/>
</dbReference>
<evidence type="ECO:0000256" key="6">
    <source>
        <dbReference type="ARBA" id="ARBA00023114"/>
    </source>
</evidence>
<dbReference type="InterPro" id="IPR028974">
    <property type="entry name" value="TSP_type-3_rpt"/>
</dbReference>
<dbReference type="Pfam" id="PF00691">
    <property type="entry name" value="OmpA"/>
    <property type="match status" value="1"/>
</dbReference>
<dbReference type="InterPro" id="IPR006665">
    <property type="entry name" value="OmpA-like"/>
</dbReference>
<name>A0A1G9KIV2_9SPHI</name>
<keyword evidence="6" id="KW-0626">Porin</keyword>
<dbReference type="GO" id="GO:0009279">
    <property type="term" value="C:cell outer membrane"/>
    <property type="evidence" value="ECO:0007669"/>
    <property type="project" value="UniProtKB-SubCell"/>
</dbReference>
<evidence type="ECO:0000256" key="9">
    <source>
        <dbReference type="PROSITE-ProRule" id="PRU00473"/>
    </source>
</evidence>
<dbReference type="SUPFAM" id="SSF103088">
    <property type="entry name" value="OmpA-like"/>
    <property type="match status" value="1"/>
</dbReference>
<dbReference type="PROSITE" id="PS51123">
    <property type="entry name" value="OMPA_2"/>
    <property type="match status" value="1"/>
</dbReference>
<keyword evidence="8" id="KW-0998">Cell outer membrane</keyword>
<feature type="domain" description="OmpA-like" evidence="12">
    <location>
        <begin position="337"/>
        <end position="450"/>
    </location>
</feature>
<accession>A0A1G9KIV2</accession>
<dbReference type="InterPro" id="IPR050330">
    <property type="entry name" value="Bact_OuterMem_StrucFunc"/>
</dbReference>
<dbReference type="PANTHER" id="PTHR30329:SF21">
    <property type="entry name" value="LIPOPROTEIN YIAD-RELATED"/>
    <property type="match status" value="1"/>
</dbReference>
<dbReference type="OrthoDB" id="1522982at2"/>
<comment type="subcellular location">
    <subcellularLocation>
        <location evidence="1">Cell outer membrane</location>
        <topology evidence="1">Multi-pass membrane protein</topology>
    </subcellularLocation>
</comment>
<reference evidence="14" key="1">
    <citation type="submission" date="2016-10" db="EMBL/GenBank/DDBJ databases">
        <authorList>
            <person name="Varghese N."/>
            <person name="Submissions S."/>
        </authorList>
    </citation>
    <scope>NUCLEOTIDE SEQUENCE [LARGE SCALE GENOMIC DNA]</scope>
    <source>
        <strain evidence="14">DSM 19110</strain>
    </source>
</reference>